<keyword evidence="4 7" id="KW-0812">Transmembrane</keyword>
<feature type="transmembrane region" description="Helical" evidence="7">
    <location>
        <begin position="38"/>
        <end position="55"/>
    </location>
</feature>
<sequence length="290" mass="29578">MTAPTRRSTPLLLVLAAIVSVQLGGALAALLVPLIGPTATVALRLGLAVLVLLVVARPRVRGHSPQAWWAVVAFGVSLALMNSTFYASLARLPIGVAVTIEFVGPLTLSAVLSRRGTDALAVLAALGGIALISGALTVPWAELDHVGIAFAASAGAFWAAYIVCSQQVGRHFARLEGLTLAMVVAAVLVIPVGAATVDGDRLTTAVVAGGLGIALLSSVIPYSFELLALRHLDARVFGVLLSLEPATAALAGFLVLHQTLDGLQLVGMTLVVVASAIVMGTSRPRAADIG</sequence>
<name>A0A6I3IQ96_9MICO</name>
<feature type="transmembrane region" description="Helical" evidence="7">
    <location>
        <begin position="92"/>
        <end position="112"/>
    </location>
</feature>
<dbReference type="PANTHER" id="PTHR42920:SF5">
    <property type="entry name" value="EAMA DOMAIN-CONTAINING PROTEIN"/>
    <property type="match status" value="1"/>
</dbReference>
<dbReference type="EMBL" id="WLVL01000003">
    <property type="protein sequence ID" value="MTB70551.1"/>
    <property type="molecule type" value="Genomic_DNA"/>
</dbReference>
<proteinExistence type="inferred from homology"/>
<dbReference type="PANTHER" id="PTHR42920">
    <property type="entry name" value="OS03G0707200 PROTEIN-RELATED"/>
    <property type="match status" value="1"/>
</dbReference>
<evidence type="ECO:0000256" key="4">
    <source>
        <dbReference type="ARBA" id="ARBA00022692"/>
    </source>
</evidence>
<evidence type="ECO:0000256" key="6">
    <source>
        <dbReference type="ARBA" id="ARBA00023136"/>
    </source>
</evidence>
<dbReference type="Pfam" id="PF00892">
    <property type="entry name" value="EamA"/>
    <property type="match status" value="1"/>
</dbReference>
<dbReference type="AlphaFoldDB" id="A0A6I3IQ96"/>
<comment type="subcellular location">
    <subcellularLocation>
        <location evidence="1">Cell membrane</location>
        <topology evidence="1">Multi-pass membrane protein</topology>
    </subcellularLocation>
</comment>
<feature type="transmembrane region" description="Helical" evidence="7">
    <location>
        <begin position="119"/>
        <end position="140"/>
    </location>
</feature>
<dbReference type="GO" id="GO:0005886">
    <property type="term" value="C:plasma membrane"/>
    <property type="evidence" value="ECO:0007669"/>
    <property type="project" value="UniProtKB-SubCell"/>
</dbReference>
<keyword evidence="3" id="KW-1003">Cell membrane</keyword>
<organism evidence="9 10">
    <name type="scientific">Arsenicicoccus cauae</name>
    <dbReference type="NCBI Taxonomy" id="2663847"/>
    <lineage>
        <taxon>Bacteria</taxon>
        <taxon>Bacillati</taxon>
        <taxon>Actinomycetota</taxon>
        <taxon>Actinomycetes</taxon>
        <taxon>Micrococcales</taxon>
        <taxon>Intrasporangiaceae</taxon>
        <taxon>Arsenicicoccus</taxon>
    </lineage>
</organism>
<dbReference type="InterPro" id="IPR051258">
    <property type="entry name" value="Diverse_Substrate_Transporter"/>
</dbReference>
<accession>A0A6I3IQ96</accession>
<comment type="caution">
    <text evidence="9">The sequence shown here is derived from an EMBL/GenBank/DDBJ whole genome shotgun (WGS) entry which is preliminary data.</text>
</comment>
<dbReference type="InterPro" id="IPR037185">
    <property type="entry name" value="EmrE-like"/>
</dbReference>
<feature type="domain" description="EamA" evidence="8">
    <location>
        <begin position="147"/>
        <end position="279"/>
    </location>
</feature>
<feature type="transmembrane region" description="Helical" evidence="7">
    <location>
        <begin position="236"/>
        <end position="256"/>
    </location>
</feature>
<evidence type="ECO:0000256" key="5">
    <source>
        <dbReference type="ARBA" id="ARBA00022989"/>
    </source>
</evidence>
<dbReference type="InterPro" id="IPR000620">
    <property type="entry name" value="EamA_dom"/>
</dbReference>
<evidence type="ECO:0000256" key="7">
    <source>
        <dbReference type="SAM" id="Phobius"/>
    </source>
</evidence>
<feature type="transmembrane region" description="Helical" evidence="7">
    <location>
        <begin position="202"/>
        <end position="224"/>
    </location>
</feature>
<feature type="transmembrane region" description="Helical" evidence="7">
    <location>
        <begin position="262"/>
        <end position="281"/>
    </location>
</feature>
<feature type="transmembrane region" description="Helical" evidence="7">
    <location>
        <begin position="146"/>
        <end position="163"/>
    </location>
</feature>
<protein>
    <submittedName>
        <fullName evidence="9">EamA family transporter</fullName>
    </submittedName>
</protein>
<evidence type="ECO:0000313" key="9">
    <source>
        <dbReference type="EMBL" id="MTB70551.1"/>
    </source>
</evidence>
<dbReference type="SUPFAM" id="SSF103481">
    <property type="entry name" value="Multidrug resistance efflux transporter EmrE"/>
    <property type="match status" value="2"/>
</dbReference>
<dbReference type="RefSeq" id="WP_154591921.1">
    <property type="nucleotide sequence ID" value="NZ_WLVL01000003.1"/>
</dbReference>
<keyword evidence="10" id="KW-1185">Reference proteome</keyword>
<keyword evidence="6 7" id="KW-0472">Membrane</keyword>
<reference evidence="9 10" key="1">
    <citation type="submission" date="2019-11" db="EMBL/GenBank/DDBJ databases">
        <title>Whole genome sequencing identifies a novel species of the genus Arsenicicoccus isolated from human blood.</title>
        <authorList>
            <person name="Jeong J.H."/>
            <person name="Kweon O.J."/>
            <person name="Kim H.R."/>
            <person name="Kim T.-H."/>
            <person name="Ha S.-M."/>
            <person name="Lee M.-K."/>
        </authorList>
    </citation>
    <scope>NUCLEOTIDE SEQUENCE [LARGE SCALE GENOMIC DNA]</scope>
    <source>
        <strain evidence="9 10">MKL-02</strain>
    </source>
</reference>
<evidence type="ECO:0000256" key="2">
    <source>
        <dbReference type="ARBA" id="ARBA00007362"/>
    </source>
</evidence>
<evidence type="ECO:0000313" key="10">
    <source>
        <dbReference type="Proteomes" id="UP000431092"/>
    </source>
</evidence>
<comment type="similarity">
    <text evidence="2">Belongs to the EamA transporter family.</text>
</comment>
<feature type="transmembrane region" description="Helical" evidence="7">
    <location>
        <begin position="175"/>
        <end position="196"/>
    </location>
</feature>
<evidence type="ECO:0000256" key="3">
    <source>
        <dbReference type="ARBA" id="ARBA00022475"/>
    </source>
</evidence>
<dbReference type="Proteomes" id="UP000431092">
    <property type="component" value="Unassembled WGS sequence"/>
</dbReference>
<evidence type="ECO:0000256" key="1">
    <source>
        <dbReference type="ARBA" id="ARBA00004651"/>
    </source>
</evidence>
<keyword evidence="5 7" id="KW-1133">Transmembrane helix</keyword>
<evidence type="ECO:0000259" key="8">
    <source>
        <dbReference type="Pfam" id="PF00892"/>
    </source>
</evidence>
<gene>
    <name evidence="9" type="ORF">GGG17_00875</name>
</gene>
<feature type="transmembrane region" description="Helical" evidence="7">
    <location>
        <begin position="67"/>
        <end position="86"/>
    </location>
</feature>